<dbReference type="AlphaFoldDB" id="A0AAJ6LWQ7"/>
<dbReference type="PROSITE" id="PS50927">
    <property type="entry name" value="BULB_LECTIN"/>
    <property type="match status" value="2"/>
</dbReference>
<dbReference type="InterPro" id="IPR001480">
    <property type="entry name" value="Bulb-type_lectin_dom"/>
</dbReference>
<name>A0AAJ6LWQ7_9PSED</name>
<sequence length="277" mass="30629">MSGSLPVKTPFTRSGTSVLPPNQYMSIGQELVSPNGRYKLILQPDANLVLYDGDIATWVANGSQPYSSDTYNRRYAQTRFYVSNSLFLEDSQRSRIWTASTGRTEEGLWYRSHLIVQDDGNLVTLDVQALYTTLETTLLPNSEDVAIIPPNTALEMGKAYTVGDYSLIFQVDGNLVVYGANGVVMWNSGTYGKGATQAVMQTDGNFVIYNAQGVALWNTGTYGHPGAYAQIQKNGAFVICSGTLLWARFGWAPGKLPNVFYPDNGKWNTYNRVIYSF</sequence>
<dbReference type="Proteomes" id="UP001258207">
    <property type="component" value="Chromosome"/>
</dbReference>
<proteinExistence type="predicted"/>
<organism evidence="2 3">
    <name type="scientific">Pseudomonas coleopterorum</name>
    <dbReference type="NCBI Taxonomy" id="1605838"/>
    <lineage>
        <taxon>Bacteria</taxon>
        <taxon>Pseudomonadati</taxon>
        <taxon>Pseudomonadota</taxon>
        <taxon>Gammaproteobacteria</taxon>
        <taxon>Pseudomonadales</taxon>
        <taxon>Pseudomonadaceae</taxon>
        <taxon>Pseudomonas</taxon>
    </lineage>
</organism>
<gene>
    <name evidence="2" type="ORF">RI108_14000</name>
</gene>
<feature type="domain" description="Bulb-type lectin" evidence="1">
    <location>
        <begin position="16"/>
        <end position="137"/>
    </location>
</feature>
<feature type="domain" description="Bulb-type lectin" evidence="1">
    <location>
        <begin position="145"/>
        <end position="252"/>
    </location>
</feature>
<dbReference type="NCBIfam" id="NF033557">
    <property type="entry name" value="LLB_putidacin"/>
    <property type="match status" value="1"/>
</dbReference>
<evidence type="ECO:0000313" key="2">
    <source>
        <dbReference type="EMBL" id="WNC08422.1"/>
    </source>
</evidence>
<dbReference type="SUPFAM" id="SSF51110">
    <property type="entry name" value="alpha-D-mannose-specific plant lectins"/>
    <property type="match status" value="2"/>
</dbReference>
<dbReference type="EMBL" id="CP134081">
    <property type="protein sequence ID" value="WNC08422.1"/>
    <property type="molecule type" value="Genomic_DNA"/>
</dbReference>
<protein>
    <submittedName>
        <fullName evidence="2">Putidacin L1 family lectin-like bacteriocin</fullName>
    </submittedName>
</protein>
<dbReference type="Gene3D" id="2.90.10.10">
    <property type="entry name" value="Bulb-type lectin domain"/>
    <property type="match status" value="3"/>
</dbReference>
<dbReference type="InterPro" id="IPR036426">
    <property type="entry name" value="Bulb-type_lectin_dom_sf"/>
</dbReference>
<dbReference type="RefSeq" id="WP_310791315.1">
    <property type="nucleotide sequence ID" value="NZ_CP134081.1"/>
</dbReference>
<dbReference type="SMART" id="SM00108">
    <property type="entry name" value="B_lectin"/>
    <property type="match status" value="2"/>
</dbReference>
<reference evidence="2" key="1">
    <citation type="submission" date="2023-09" db="EMBL/GenBank/DDBJ databases">
        <title>First report of Pseudomonas coleopterorum DJ13 causing leaf spot on Rhododendron pulchrum Sweet in China.</title>
        <authorList>
            <person name="Zhang Y."/>
        </authorList>
    </citation>
    <scope>NUCLEOTIDE SEQUENCE</scope>
    <source>
        <strain evidence="2">DJ13</strain>
    </source>
</reference>
<evidence type="ECO:0000313" key="3">
    <source>
        <dbReference type="Proteomes" id="UP001258207"/>
    </source>
</evidence>
<evidence type="ECO:0000259" key="1">
    <source>
        <dbReference type="PROSITE" id="PS50927"/>
    </source>
</evidence>
<accession>A0AAJ6LWQ7</accession>